<organism evidence="1 2">
    <name type="scientific">Gibberella intermedia</name>
    <name type="common">Bulb rot disease fungus</name>
    <name type="synonym">Fusarium proliferatum</name>
    <dbReference type="NCBI Taxonomy" id="948311"/>
    <lineage>
        <taxon>Eukaryota</taxon>
        <taxon>Fungi</taxon>
        <taxon>Dikarya</taxon>
        <taxon>Ascomycota</taxon>
        <taxon>Pezizomycotina</taxon>
        <taxon>Sordariomycetes</taxon>
        <taxon>Hypocreomycetidae</taxon>
        <taxon>Hypocreales</taxon>
        <taxon>Nectriaceae</taxon>
        <taxon>Fusarium</taxon>
        <taxon>Fusarium fujikuroi species complex</taxon>
    </lineage>
</organism>
<dbReference type="AlphaFoldDB" id="A0A365NEF8"/>
<evidence type="ECO:0000313" key="1">
    <source>
        <dbReference type="EMBL" id="RBA19200.1"/>
    </source>
</evidence>
<accession>A0A365NEF8</accession>
<comment type="caution">
    <text evidence="1">The sequence shown here is derived from an EMBL/GenBank/DDBJ whole genome shotgun (WGS) entry which is preliminary data.</text>
</comment>
<dbReference type="InterPro" id="IPR036770">
    <property type="entry name" value="Ankyrin_rpt-contain_sf"/>
</dbReference>
<evidence type="ECO:0000313" key="2">
    <source>
        <dbReference type="Proteomes" id="UP000251714"/>
    </source>
</evidence>
<dbReference type="Proteomes" id="UP000251714">
    <property type="component" value="Unassembled WGS sequence"/>
</dbReference>
<sequence>MAEVVGFVSAGIGVAAFALQVSSGIRALRQLQLKPEEAHREVTILIEKLTILHQVVSSLKAWEQYQPVDEIISHVQRRYEDIEPILRDISEKYQISGERHRRHWKRVRSFLSEHPKEQIRGIRENINDIIMILNLALMAAQCQALSIHHAASLPEESSSSSLVQEEDPGFGGRFETIWRLQKCSISLDEARERFIKLYQSDESFRNHKDPAGNTYIHTLLRVPWNWRQDDQFGLLHTLVTECGMTLAEETQSFLVRCANWIGEGRHLTLLEAILSYGYDATAIHASPFEEWPSPCSTDWYGGGSTPDPFFVEYIGTILKYSPTMGQTEVTKLLLSRGANPALRDSRLNWMFLDYAVFCEQWHLVLEALSIIQTKVDSHVFQAYVRCAIMSTLGYEGALIEQINFLQKLTELCDDVNFTFGDRGIKDNNMMHYARTLEIASTLIRCGFNSFNQRNSEGKLAINSLSKYGNAPLIRFCLENGTNATNVSQDGRSILFELLPRLSSFDWLTWDVIDGIKLCLSAGADPFATDDCICPCSPDGCHITSKFGLEFSPYQFLNGIPMSAAIEAMGSKSFAIWIDVFKLKILMIF</sequence>
<protein>
    <submittedName>
        <fullName evidence="1">Uncharacterized protein</fullName>
    </submittedName>
</protein>
<dbReference type="Gene3D" id="1.25.40.20">
    <property type="entry name" value="Ankyrin repeat-containing domain"/>
    <property type="match status" value="1"/>
</dbReference>
<dbReference type="EMBL" id="PKMI01000012">
    <property type="protein sequence ID" value="RBA19200.1"/>
    <property type="molecule type" value="Genomic_DNA"/>
</dbReference>
<gene>
    <name evidence="1" type="ORF">FPRO05_10129</name>
</gene>
<reference evidence="1 2" key="1">
    <citation type="submission" date="2017-12" db="EMBL/GenBank/DDBJ databases">
        <title>Genome sequence of the mycotoxigenic crop pathogen Fusarium proliferatum, strain ITEM 2341 from Date Palm.</title>
        <authorList>
            <person name="Almiman B.F."/>
            <person name="Shittu T.A."/>
            <person name="Muthumeenakshi S."/>
            <person name="Baroncelli R."/>
            <person name="Sreenivasaprasada S."/>
        </authorList>
    </citation>
    <scope>NUCLEOTIDE SEQUENCE [LARGE SCALE GENOMIC DNA]</scope>
    <source>
        <strain evidence="1 2">ITEM 2341</strain>
    </source>
</reference>
<proteinExistence type="predicted"/>
<dbReference type="SUPFAM" id="SSF48403">
    <property type="entry name" value="Ankyrin repeat"/>
    <property type="match status" value="1"/>
</dbReference>
<name>A0A365NEF8_GIBIN</name>